<gene>
    <name evidence="3" type="ORF">LGH70_09930</name>
</gene>
<dbReference type="RefSeq" id="WP_226185078.1">
    <property type="nucleotide sequence ID" value="NZ_JAJADQ010000004.1"/>
</dbReference>
<feature type="region of interest" description="Disordered" evidence="1">
    <location>
        <begin position="85"/>
        <end position="129"/>
    </location>
</feature>
<proteinExistence type="predicted"/>
<reference evidence="3" key="1">
    <citation type="submission" date="2021-10" db="EMBL/GenBank/DDBJ databases">
        <authorList>
            <person name="Dean J.D."/>
            <person name="Kim M.K."/>
            <person name="Newey C.N."/>
            <person name="Stoker T.S."/>
            <person name="Thompson D.W."/>
            <person name="Grose J.H."/>
        </authorList>
    </citation>
    <scope>NUCLEOTIDE SEQUENCE</scope>
    <source>
        <strain evidence="3">BT635</strain>
    </source>
</reference>
<feature type="chain" id="PRO_5045365239" evidence="2">
    <location>
        <begin position="20"/>
        <end position="129"/>
    </location>
</feature>
<evidence type="ECO:0000313" key="3">
    <source>
        <dbReference type="EMBL" id="MCB2377901.1"/>
    </source>
</evidence>
<feature type="region of interest" description="Disordered" evidence="1">
    <location>
        <begin position="32"/>
        <end position="64"/>
    </location>
</feature>
<dbReference type="EMBL" id="JAJADQ010000004">
    <property type="protein sequence ID" value="MCB2377901.1"/>
    <property type="molecule type" value="Genomic_DNA"/>
</dbReference>
<accession>A0ABS8ADC7</accession>
<feature type="signal peptide" evidence="2">
    <location>
        <begin position="1"/>
        <end position="19"/>
    </location>
</feature>
<organism evidence="3 4">
    <name type="scientific">Hymenobacter nitidus</name>
    <dbReference type="NCBI Taxonomy" id="2880929"/>
    <lineage>
        <taxon>Bacteria</taxon>
        <taxon>Pseudomonadati</taxon>
        <taxon>Bacteroidota</taxon>
        <taxon>Cytophagia</taxon>
        <taxon>Cytophagales</taxon>
        <taxon>Hymenobacteraceae</taxon>
        <taxon>Hymenobacter</taxon>
    </lineage>
</organism>
<feature type="compositionally biased region" description="Basic and acidic residues" evidence="1">
    <location>
        <begin position="44"/>
        <end position="55"/>
    </location>
</feature>
<evidence type="ECO:0000256" key="2">
    <source>
        <dbReference type="SAM" id="SignalP"/>
    </source>
</evidence>
<protein>
    <submittedName>
        <fullName evidence="3">Uncharacterized protein</fullName>
    </submittedName>
</protein>
<evidence type="ECO:0000313" key="4">
    <source>
        <dbReference type="Proteomes" id="UP001165297"/>
    </source>
</evidence>
<keyword evidence="4" id="KW-1185">Reference proteome</keyword>
<sequence length="129" mass="13457">MKKLLFSAAVLLYSVATLAQTPAATTQILDIPLEAGQPRAKYKPKPDAPDHRESRLAPATHGQAVRGVAHSPFLAGSRRGAAVSAVASGGRAHQGIRPARGPRSHGSARAASCHRQEGHAGKYGRRAGK</sequence>
<comment type="caution">
    <text evidence="3">The sequence shown here is derived from an EMBL/GenBank/DDBJ whole genome shotgun (WGS) entry which is preliminary data.</text>
</comment>
<name>A0ABS8ADC7_9BACT</name>
<keyword evidence="2" id="KW-0732">Signal</keyword>
<dbReference type="Proteomes" id="UP001165297">
    <property type="component" value="Unassembled WGS sequence"/>
</dbReference>
<evidence type="ECO:0000256" key="1">
    <source>
        <dbReference type="SAM" id="MobiDB-lite"/>
    </source>
</evidence>